<dbReference type="EMBL" id="QLLL01000003">
    <property type="protein sequence ID" value="RAJ06788.1"/>
    <property type="molecule type" value="Genomic_DNA"/>
</dbReference>
<dbReference type="AlphaFoldDB" id="A0A327QS55"/>
<proteinExistence type="predicted"/>
<organism evidence="2 3">
    <name type="scientific">Chitinophaga skermanii</name>
    <dbReference type="NCBI Taxonomy" id="331697"/>
    <lineage>
        <taxon>Bacteria</taxon>
        <taxon>Pseudomonadati</taxon>
        <taxon>Bacteroidota</taxon>
        <taxon>Chitinophagia</taxon>
        <taxon>Chitinophagales</taxon>
        <taxon>Chitinophagaceae</taxon>
        <taxon>Chitinophaga</taxon>
    </lineage>
</organism>
<gene>
    <name evidence="2" type="ORF">LX64_01915</name>
</gene>
<evidence type="ECO:0000256" key="1">
    <source>
        <dbReference type="SAM" id="SignalP"/>
    </source>
</evidence>
<reference evidence="2 3" key="1">
    <citation type="submission" date="2018-06" db="EMBL/GenBank/DDBJ databases">
        <title>Genomic Encyclopedia of Archaeal and Bacterial Type Strains, Phase II (KMG-II): from individual species to whole genera.</title>
        <authorList>
            <person name="Goeker M."/>
        </authorList>
    </citation>
    <scope>NUCLEOTIDE SEQUENCE [LARGE SCALE GENOMIC DNA]</scope>
    <source>
        <strain evidence="2 3">DSM 23857</strain>
    </source>
</reference>
<comment type="caution">
    <text evidence="2">The sequence shown here is derived from an EMBL/GenBank/DDBJ whole genome shotgun (WGS) entry which is preliminary data.</text>
</comment>
<dbReference type="RefSeq" id="WP_111597375.1">
    <property type="nucleotide sequence ID" value="NZ_QLLL01000003.1"/>
</dbReference>
<protein>
    <submittedName>
        <fullName evidence="2">Uncharacterized protein DUF4252</fullName>
    </submittedName>
</protein>
<evidence type="ECO:0000313" key="2">
    <source>
        <dbReference type="EMBL" id="RAJ06788.1"/>
    </source>
</evidence>
<dbReference type="OrthoDB" id="1118838at2"/>
<dbReference type="Pfam" id="PF14060">
    <property type="entry name" value="DUF4252"/>
    <property type="match status" value="1"/>
</dbReference>
<keyword evidence="1" id="KW-0732">Signal</keyword>
<feature type="chain" id="PRO_5016304256" evidence="1">
    <location>
        <begin position="22"/>
        <end position="173"/>
    </location>
</feature>
<evidence type="ECO:0000313" key="3">
    <source>
        <dbReference type="Proteomes" id="UP000249547"/>
    </source>
</evidence>
<accession>A0A327QS55</accession>
<keyword evidence="3" id="KW-1185">Reference proteome</keyword>
<dbReference type="Proteomes" id="UP000249547">
    <property type="component" value="Unassembled WGS sequence"/>
</dbReference>
<feature type="signal peptide" evidence="1">
    <location>
        <begin position="1"/>
        <end position="21"/>
    </location>
</feature>
<name>A0A327QS55_9BACT</name>
<dbReference type="InterPro" id="IPR025348">
    <property type="entry name" value="DUF4252"/>
</dbReference>
<sequence>MKKIYSLLVILILATSLSASAQTSVIDRFFSKYESNDDFTVIKITPKMFSMFSKLNSSDPDAKKILNVASKLKGLRILVKEQAKDGKVLFREASQFFTKEFEELMTIREKDNDLKFLIKENGKGNISELIMLVGGSDTFVALSLIGDLNLQELSAIADDMNIEGFSNIKKAKK</sequence>